<dbReference type="InterPro" id="IPR011701">
    <property type="entry name" value="MFS"/>
</dbReference>
<keyword evidence="3 5" id="KW-1133">Transmembrane helix</keyword>
<gene>
    <name evidence="7" type="ORF">IRZ65_24765</name>
</gene>
<evidence type="ECO:0000259" key="6">
    <source>
        <dbReference type="PROSITE" id="PS50850"/>
    </source>
</evidence>
<dbReference type="Gene3D" id="1.20.1720.10">
    <property type="entry name" value="Multidrug resistance protein D"/>
    <property type="match status" value="1"/>
</dbReference>
<feature type="transmembrane region" description="Helical" evidence="5">
    <location>
        <begin position="354"/>
        <end position="373"/>
    </location>
</feature>
<feature type="transmembrane region" description="Helical" evidence="5">
    <location>
        <begin position="402"/>
        <end position="424"/>
    </location>
</feature>
<feature type="transmembrane region" description="Helical" evidence="5">
    <location>
        <begin position="297"/>
        <end position="316"/>
    </location>
</feature>
<dbReference type="PANTHER" id="PTHR42718">
    <property type="entry name" value="MAJOR FACILITATOR SUPERFAMILY MULTIDRUG TRANSPORTER MFSC"/>
    <property type="match status" value="1"/>
</dbReference>
<protein>
    <submittedName>
        <fullName evidence="7">MFS transporter</fullName>
    </submittedName>
</protein>
<feature type="transmembrane region" description="Helical" evidence="5">
    <location>
        <begin position="140"/>
        <end position="163"/>
    </location>
</feature>
<dbReference type="CDD" id="cd17321">
    <property type="entry name" value="MFS_MMR_MDR_like"/>
    <property type="match status" value="1"/>
</dbReference>
<comment type="subcellular location">
    <subcellularLocation>
        <location evidence="1">Membrane</location>
        <topology evidence="1">Multi-pass membrane protein</topology>
    </subcellularLocation>
</comment>
<evidence type="ECO:0000256" key="1">
    <source>
        <dbReference type="ARBA" id="ARBA00004141"/>
    </source>
</evidence>
<dbReference type="Proteomes" id="UP000626180">
    <property type="component" value="Unassembled WGS sequence"/>
</dbReference>
<feature type="transmembrane region" description="Helical" evidence="5">
    <location>
        <begin position="107"/>
        <end position="128"/>
    </location>
</feature>
<feature type="transmembrane region" description="Helical" evidence="5">
    <location>
        <begin position="323"/>
        <end position="342"/>
    </location>
</feature>
<organism evidence="7 8">
    <name type="scientific">Pseudomonas luteola</name>
    <dbReference type="NCBI Taxonomy" id="47886"/>
    <lineage>
        <taxon>Bacteria</taxon>
        <taxon>Pseudomonadati</taxon>
        <taxon>Pseudomonadota</taxon>
        <taxon>Gammaproteobacteria</taxon>
        <taxon>Pseudomonadales</taxon>
        <taxon>Pseudomonadaceae</taxon>
        <taxon>Pseudomonas</taxon>
    </lineage>
</organism>
<name>A0ABS0FU58_PSELU</name>
<dbReference type="SUPFAM" id="SSF103473">
    <property type="entry name" value="MFS general substrate transporter"/>
    <property type="match status" value="1"/>
</dbReference>
<evidence type="ECO:0000256" key="4">
    <source>
        <dbReference type="ARBA" id="ARBA00023136"/>
    </source>
</evidence>
<evidence type="ECO:0000256" key="3">
    <source>
        <dbReference type="ARBA" id="ARBA00022989"/>
    </source>
</evidence>
<feature type="transmembrane region" description="Helical" evidence="5">
    <location>
        <begin position="478"/>
        <end position="500"/>
    </location>
</feature>
<evidence type="ECO:0000256" key="2">
    <source>
        <dbReference type="ARBA" id="ARBA00022692"/>
    </source>
</evidence>
<feature type="transmembrane region" description="Helical" evidence="5">
    <location>
        <begin position="50"/>
        <end position="70"/>
    </location>
</feature>
<sequence length="528" mass="55636">MNEPSLTHPRLTLAAASGACALIILDTNIVATSLPTIARDLSANLVDIEWVVSAYLLSFAALLLPAGSLADRFGRRYILQLGLVLFMAASIACAMSPSLLILDLARAAKGIGAAMLLTSALASIGHCFQEPQQRARAWAAWGTCMGLVITIAPLLGGVITALIGWRWIFWLNLPLGLLLLWAIHQLLPESRDTGAARVDPLGALTFSAALACLMWGLIEVGRTGWSDSLNITRLLAGLGLLAVFVWIEARQCRPMIDLSLFRHARFNAALLAMFAYAGCAQVMMTLLPFYLQNGLGFSSIESGLGMLPFALAMLVMPRVGGHLAVHWQPASLMSSGLALVSLGNLLCASATLNASYLTFAFASIVLGAGAGLLNGDTQKNIMACIPPDRLGMGSGMSTTMRFSAISLAIGIYGALLSLFTNSALSESLKSLAPQWADHSNLVASRVAAGDLASALEGLPAALHEPVGTLARHAFIQGFGQMLLVAALAAIVAAVLVGIYLRRPLPGEIKASSPVQTRCRSLRATNKTL</sequence>
<feature type="transmembrane region" description="Helical" evidence="5">
    <location>
        <begin position="169"/>
        <end position="187"/>
    </location>
</feature>
<proteinExistence type="predicted"/>
<dbReference type="PROSITE" id="PS50850">
    <property type="entry name" value="MFS"/>
    <property type="match status" value="1"/>
</dbReference>
<feature type="transmembrane region" description="Helical" evidence="5">
    <location>
        <begin position="77"/>
        <end position="101"/>
    </location>
</feature>
<reference evidence="7 8" key="1">
    <citation type="submission" date="2020-10" db="EMBL/GenBank/DDBJ databases">
        <title>Genome sequences of Pseudomonas isolates.</title>
        <authorList>
            <person name="Wessels L."/>
            <person name="Reich F."/>
            <person name="Hammerl J."/>
        </authorList>
    </citation>
    <scope>NUCLEOTIDE SEQUENCE [LARGE SCALE GENOMIC DNA]</scope>
    <source>
        <strain evidence="7 8">20-MO00624-0</strain>
    </source>
</reference>
<feature type="domain" description="Major facilitator superfamily (MFS) profile" evidence="6">
    <location>
        <begin position="12"/>
        <end position="504"/>
    </location>
</feature>
<keyword evidence="8" id="KW-1185">Reference proteome</keyword>
<evidence type="ECO:0000313" key="8">
    <source>
        <dbReference type="Proteomes" id="UP000626180"/>
    </source>
</evidence>
<feature type="transmembrane region" description="Helical" evidence="5">
    <location>
        <begin position="199"/>
        <end position="218"/>
    </location>
</feature>
<accession>A0ABS0FU58</accession>
<dbReference type="EMBL" id="JADMCD010000026">
    <property type="protein sequence ID" value="MBF8643869.1"/>
    <property type="molecule type" value="Genomic_DNA"/>
</dbReference>
<comment type="caution">
    <text evidence="7">The sequence shown here is derived from an EMBL/GenBank/DDBJ whole genome shotgun (WGS) entry which is preliminary data.</text>
</comment>
<feature type="transmembrane region" description="Helical" evidence="5">
    <location>
        <begin position="230"/>
        <end position="247"/>
    </location>
</feature>
<keyword evidence="4 5" id="KW-0472">Membrane</keyword>
<dbReference type="InterPro" id="IPR036259">
    <property type="entry name" value="MFS_trans_sf"/>
</dbReference>
<feature type="transmembrane region" description="Helical" evidence="5">
    <location>
        <begin position="12"/>
        <end position="38"/>
    </location>
</feature>
<dbReference type="Pfam" id="PF07690">
    <property type="entry name" value="MFS_1"/>
    <property type="match status" value="1"/>
</dbReference>
<keyword evidence="2 5" id="KW-0812">Transmembrane</keyword>
<feature type="transmembrane region" description="Helical" evidence="5">
    <location>
        <begin position="268"/>
        <end position="291"/>
    </location>
</feature>
<dbReference type="InterPro" id="IPR020846">
    <property type="entry name" value="MFS_dom"/>
</dbReference>
<dbReference type="PANTHER" id="PTHR42718:SF49">
    <property type="entry name" value="EXPORT PROTEIN"/>
    <property type="match status" value="1"/>
</dbReference>
<evidence type="ECO:0000256" key="5">
    <source>
        <dbReference type="SAM" id="Phobius"/>
    </source>
</evidence>
<evidence type="ECO:0000313" key="7">
    <source>
        <dbReference type="EMBL" id="MBF8643869.1"/>
    </source>
</evidence>
<dbReference type="Gene3D" id="1.20.1250.20">
    <property type="entry name" value="MFS general substrate transporter like domains"/>
    <property type="match status" value="1"/>
</dbReference>
<dbReference type="RefSeq" id="WP_196122497.1">
    <property type="nucleotide sequence ID" value="NZ_JADMCD010000026.1"/>
</dbReference>